<evidence type="ECO:0000256" key="4">
    <source>
        <dbReference type="ARBA" id="ARBA00035202"/>
    </source>
</evidence>
<evidence type="ECO:0000256" key="1">
    <source>
        <dbReference type="ARBA" id="ARBA00008889"/>
    </source>
</evidence>
<dbReference type="CDD" id="cd05797">
    <property type="entry name" value="Ribosomal_L10"/>
    <property type="match status" value="1"/>
</dbReference>
<dbReference type="SUPFAM" id="SSF160369">
    <property type="entry name" value="Ribosomal protein L10-like"/>
    <property type="match status" value="1"/>
</dbReference>
<comment type="caution">
    <text evidence="6">The sequence shown here is derived from an EMBL/GenBank/DDBJ whole genome shotgun (WGS) entry which is preliminary data.</text>
</comment>
<dbReference type="GO" id="GO:0005840">
    <property type="term" value="C:ribosome"/>
    <property type="evidence" value="ECO:0007669"/>
    <property type="project" value="UniProtKB-KW"/>
</dbReference>
<evidence type="ECO:0000313" key="7">
    <source>
        <dbReference type="Proteomes" id="UP000228689"/>
    </source>
</evidence>
<dbReference type="InterPro" id="IPR047865">
    <property type="entry name" value="Ribosomal_uL10_bac_type"/>
</dbReference>
<keyword evidence="5" id="KW-0694">RNA-binding</keyword>
<dbReference type="PANTHER" id="PTHR11560">
    <property type="entry name" value="39S RIBOSOMAL PROTEIN L10, MITOCHONDRIAL"/>
    <property type="match status" value="1"/>
</dbReference>
<keyword evidence="5" id="KW-0699">rRNA-binding</keyword>
<dbReference type="AlphaFoldDB" id="A0A2M7RBV3"/>
<dbReference type="Gene3D" id="6.10.250.290">
    <property type="match status" value="1"/>
</dbReference>
<protein>
    <recommendedName>
        <fullName evidence="4 5">Large ribosomal subunit protein uL10</fullName>
    </recommendedName>
</protein>
<comment type="function">
    <text evidence="5">Forms part of the ribosomal stalk, playing a central role in the interaction of the ribosome with GTP-bound translation factors.</text>
</comment>
<dbReference type="InterPro" id="IPR001790">
    <property type="entry name" value="Ribosomal_uL10"/>
</dbReference>
<evidence type="ECO:0000256" key="3">
    <source>
        <dbReference type="ARBA" id="ARBA00023274"/>
    </source>
</evidence>
<dbReference type="GO" id="GO:0006412">
    <property type="term" value="P:translation"/>
    <property type="evidence" value="ECO:0007669"/>
    <property type="project" value="UniProtKB-UniRule"/>
</dbReference>
<reference evidence="7" key="1">
    <citation type="submission" date="2017-09" db="EMBL/GenBank/DDBJ databases">
        <title>Depth-based differentiation of microbial function through sediment-hosted aquifers and enrichment of novel symbionts in the deep terrestrial subsurface.</title>
        <authorList>
            <person name="Probst A.J."/>
            <person name="Ladd B."/>
            <person name="Jarett J.K."/>
            <person name="Geller-Mcgrath D.E."/>
            <person name="Sieber C.M.K."/>
            <person name="Emerson J.B."/>
            <person name="Anantharaman K."/>
            <person name="Thomas B.C."/>
            <person name="Malmstrom R."/>
            <person name="Stieglmeier M."/>
            <person name="Klingl A."/>
            <person name="Woyke T."/>
            <person name="Ryan C.M."/>
            <person name="Banfield J.F."/>
        </authorList>
    </citation>
    <scope>NUCLEOTIDE SEQUENCE [LARGE SCALE GENOMIC DNA]</scope>
</reference>
<evidence type="ECO:0000256" key="2">
    <source>
        <dbReference type="ARBA" id="ARBA00022980"/>
    </source>
</evidence>
<name>A0A2M7RBV3_9BACT</name>
<sequence length="177" mass="19243">MAKTKDQKQQEVKALQEKLADAKSIVFTSFQGLSVESTEVLRSKFCEAGVVYQAAKKRLFDLAFDEAKIEHDSIYNLEGSIAAAFSIADEVSAAKVAKEFSKTNDSLSIKSGFLKVGETWKYLTEAEVMNLANLPTRDELLVRVVGSINAPISGLVNVLAGNIRGLVNVLSAIKDTK</sequence>
<evidence type="ECO:0000256" key="5">
    <source>
        <dbReference type="HAMAP-Rule" id="MF_00362"/>
    </source>
</evidence>
<comment type="similarity">
    <text evidence="1 5">Belongs to the universal ribosomal protein uL10 family.</text>
</comment>
<dbReference type="Gene3D" id="3.30.70.1730">
    <property type="match status" value="1"/>
</dbReference>
<proteinExistence type="inferred from homology"/>
<gene>
    <name evidence="5 6" type="primary">rplJ</name>
    <name evidence="6" type="ORF">COY67_03165</name>
</gene>
<dbReference type="InterPro" id="IPR043141">
    <property type="entry name" value="Ribosomal_uL10-like_sf"/>
</dbReference>
<dbReference type="HAMAP" id="MF_00362">
    <property type="entry name" value="Ribosomal_uL10"/>
    <property type="match status" value="1"/>
</dbReference>
<dbReference type="Pfam" id="PF00466">
    <property type="entry name" value="Ribosomal_L10"/>
    <property type="match status" value="1"/>
</dbReference>
<keyword evidence="2 5" id="KW-0689">Ribosomal protein</keyword>
<evidence type="ECO:0000313" key="6">
    <source>
        <dbReference type="EMBL" id="PIY94041.1"/>
    </source>
</evidence>
<organism evidence="6 7">
    <name type="scientific">Candidatus Komeilibacteria bacterium CG_4_10_14_0_8_um_filter_37_78</name>
    <dbReference type="NCBI Taxonomy" id="1974471"/>
    <lineage>
        <taxon>Bacteria</taxon>
        <taxon>Candidatus Komeiliibacteriota</taxon>
    </lineage>
</organism>
<dbReference type="Proteomes" id="UP000228689">
    <property type="component" value="Unassembled WGS sequence"/>
</dbReference>
<comment type="subunit">
    <text evidence="5">Part of the ribosomal stalk of the 50S ribosomal subunit. The N-terminus interacts with L11 and the large rRNA to form the base of the stalk. The C-terminus forms an elongated spine to which L12 dimers bind in a sequential fashion forming a multimeric L10(L12)X complex.</text>
</comment>
<dbReference type="EMBL" id="PFMC01000075">
    <property type="protein sequence ID" value="PIY94041.1"/>
    <property type="molecule type" value="Genomic_DNA"/>
</dbReference>
<dbReference type="GO" id="GO:0070180">
    <property type="term" value="F:large ribosomal subunit rRNA binding"/>
    <property type="evidence" value="ECO:0007669"/>
    <property type="project" value="UniProtKB-UniRule"/>
</dbReference>
<dbReference type="InterPro" id="IPR022973">
    <property type="entry name" value="Ribosomal_uL10_bac"/>
</dbReference>
<accession>A0A2M7RBV3</accession>
<keyword evidence="3 5" id="KW-0687">Ribonucleoprotein</keyword>
<dbReference type="NCBIfam" id="NF000955">
    <property type="entry name" value="PRK00099.1-1"/>
    <property type="match status" value="1"/>
</dbReference>
<dbReference type="GO" id="GO:1990904">
    <property type="term" value="C:ribonucleoprotein complex"/>
    <property type="evidence" value="ECO:0007669"/>
    <property type="project" value="UniProtKB-KW"/>
</dbReference>